<name>A0A6C0FDG2_9ZZZZ</name>
<feature type="transmembrane region" description="Helical" evidence="1">
    <location>
        <begin position="12"/>
        <end position="32"/>
    </location>
</feature>
<keyword evidence="1" id="KW-0812">Transmembrane</keyword>
<feature type="transmembrane region" description="Helical" evidence="1">
    <location>
        <begin position="52"/>
        <end position="70"/>
    </location>
</feature>
<accession>A0A6C0FDG2</accession>
<dbReference type="AlphaFoldDB" id="A0A6C0FDG2"/>
<sequence>MYNIIAMAYLSGTFKMLLVAFLLVNAIFWGLYPHSTHCSLAAMMGVKNCPAHWIHVYVMGLGSFILALYIKQGGAGLF</sequence>
<keyword evidence="1" id="KW-1133">Transmembrane helix</keyword>
<protein>
    <submittedName>
        <fullName evidence="2">Uncharacterized protein</fullName>
    </submittedName>
</protein>
<reference evidence="2" key="1">
    <citation type="journal article" date="2020" name="Nature">
        <title>Giant virus diversity and host interactions through global metagenomics.</title>
        <authorList>
            <person name="Schulz F."/>
            <person name="Roux S."/>
            <person name="Paez-Espino D."/>
            <person name="Jungbluth S."/>
            <person name="Walsh D.A."/>
            <person name="Denef V.J."/>
            <person name="McMahon K.D."/>
            <person name="Konstantinidis K.T."/>
            <person name="Eloe-Fadrosh E.A."/>
            <person name="Kyrpides N.C."/>
            <person name="Woyke T."/>
        </authorList>
    </citation>
    <scope>NUCLEOTIDE SEQUENCE</scope>
    <source>
        <strain evidence="2">GVMAG-S-ERX556106-38</strain>
    </source>
</reference>
<proteinExistence type="predicted"/>
<dbReference type="EMBL" id="MN738832">
    <property type="protein sequence ID" value="QHT38599.1"/>
    <property type="molecule type" value="Genomic_DNA"/>
</dbReference>
<evidence type="ECO:0000313" key="2">
    <source>
        <dbReference type="EMBL" id="QHT38599.1"/>
    </source>
</evidence>
<keyword evidence="1" id="KW-0472">Membrane</keyword>
<evidence type="ECO:0000256" key="1">
    <source>
        <dbReference type="SAM" id="Phobius"/>
    </source>
</evidence>
<organism evidence="2">
    <name type="scientific">viral metagenome</name>
    <dbReference type="NCBI Taxonomy" id="1070528"/>
    <lineage>
        <taxon>unclassified sequences</taxon>
        <taxon>metagenomes</taxon>
        <taxon>organismal metagenomes</taxon>
    </lineage>
</organism>